<comment type="caution">
    <text evidence="2">The sequence shown here is derived from an EMBL/GenBank/DDBJ whole genome shotgun (WGS) entry which is preliminary data.</text>
</comment>
<organism evidence="2 3">
    <name type="scientific">Rhizobium daejeonense</name>
    <dbReference type="NCBI Taxonomy" id="240521"/>
    <lineage>
        <taxon>Bacteria</taxon>
        <taxon>Pseudomonadati</taxon>
        <taxon>Pseudomonadota</taxon>
        <taxon>Alphaproteobacteria</taxon>
        <taxon>Hyphomicrobiales</taxon>
        <taxon>Rhizobiaceae</taxon>
        <taxon>Rhizobium/Agrobacterium group</taxon>
        <taxon>Rhizobium</taxon>
    </lineage>
</organism>
<dbReference type="Proteomes" id="UP000477849">
    <property type="component" value="Unassembled WGS sequence"/>
</dbReference>
<proteinExistence type="predicted"/>
<dbReference type="EMBL" id="JAAKZH010000003">
    <property type="protein sequence ID" value="NGO64099.1"/>
    <property type="molecule type" value="Genomic_DNA"/>
</dbReference>
<evidence type="ECO:0000256" key="1">
    <source>
        <dbReference type="SAM" id="MobiDB-lite"/>
    </source>
</evidence>
<dbReference type="AlphaFoldDB" id="A0A6M1RYF0"/>
<keyword evidence="3" id="KW-1185">Reference proteome</keyword>
<feature type="region of interest" description="Disordered" evidence="1">
    <location>
        <begin position="42"/>
        <end position="65"/>
    </location>
</feature>
<sequence length="140" mass="15512">MRIGDSSFFSSQVVNKATNSVGSSADTGFSAILDEEDKPAFTFGDEEALETRKNEYEAEQRAEKSRSHDDIISKFLEYSDVTLAEKIRAAYLDDHNLTEEQLAAMPEDERKAIEDAIKEAIKQQLGVDQDTASSEEALAV</sequence>
<evidence type="ECO:0000313" key="3">
    <source>
        <dbReference type="Proteomes" id="UP000477849"/>
    </source>
</evidence>
<evidence type="ECO:0000313" key="2">
    <source>
        <dbReference type="EMBL" id="NGO64099.1"/>
    </source>
</evidence>
<gene>
    <name evidence="2" type="ORF">G6N76_10470</name>
</gene>
<dbReference type="RefSeq" id="WP_163905439.1">
    <property type="nucleotide sequence ID" value="NZ_CP048427.1"/>
</dbReference>
<feature type="compositionally biased region" description="Basic and acidic residues" evidence="1">
    <location>
        <begin position="49"/>
        <end position="65"/>
    </location>
</feature>
<accession>A0A6M1RYF0</accession>
<reference evidence="2 3" key="1">
    <citation type="submission" date="2020-02" db="EMBL/GenBank/DDBJ databases">
        <title>Genome sequence of the type strain CCBAU10050 of Rhizobium daejeonense.</title>
        <authorList>
            <person name="Gao J."/>
            <person name="Sun J."/>
        </authorList>
    </citation>
    <scope>NUCLEOTIDE SEQUENCE [LARGE SCALE GENOMIC DNA]</scope>
    <source>
        <strain evidence="2 3">CCBAU10050</strain>
    </source>
</reference>
<name>A0A6M1RYF0_9HYPH</name>
<protein>
    <submittedName>
        <fullName evidence="2">Uncharacterized protein</fullName>
    </submittedName>
</protein>